<gene>
    <name evidence="1" type="ORF">Colly1_132</name>
</gene>
<name>A0A8E4XV84_9CAUD</name>
<dbReference type="EMBL" id="MT732450">
    <property type="protein sequence ID" value="QQO97232.1"/>
    <property type="molecule type" value="Genomic_DNA"/>
</dbReference>
<proteinExistence type="predicted"/>
<keyword evidence="2" id="KW-1185">Reference proteome</keyword>
<evidence type="ECO:0000313" key="1">
    <source>
        <dbReference type="EMBL" id="QQO97232.1"/>
    </source>
</evidence>
<dbReference type="Proteomes" id="UP000693899">
    <property type="component" value="Segment"/>
</dbReference>
<evidence type="ECO:0000313" key="2">
    <source>
        <dbReference type="Proteomes" id="UP000693899"/>
    </source>
</evidence>
<accession>A0A8E4XV84</accession>
<organism evidence="1 2">
    <name type="scientific">Maribacter phage Colly_1</name>
    <dbReference type="NCBI Taxonomy" id="2745691"/>
    <lineage>
        <taxon>Viruses</taxon>
        <taxon>Duplodnaviria</taxon>
        <taxon>Heunggongvirae</taxon>
        <taxon>Uroviricota</taxon>
        <taxon>Caudoviricetes</taxon>
        <taxon>Molycolviridae</taxon>
        <taxon>Mollyvirus</taxon>
        <taxon>Mollyvirus colly</taxon>
    </lineage>
</organism>
<sequence>MYKISNLTIHLTEAEYQTLLANDFTEESHISNFRNTTVDIIDNLAMKGILNCPSVCIYHYSCLGTQVAEHLKIPTSEAKPDFIDNSDVLDLANVNSDLEEPLAQIRYVKRSGIGEPTVLQQLWLNSLGAEEWRNVETITIP</sequence>
<reference evidence="1" key="1">
    <citation type="submission" date="2020-07" db="EMBL/GenBank/DDBJ databases">
        <title>Highly diverse flavobacterial phages as mortality factor during North Sea spring blooms.</title>
        <authorList>
            <person name="Bartlau N."/>
            <person name="Wichels A."/>
            <person name="Krohne G."/>
            <person name="Adriaenssens E.M."/>
            <person name="Heins A."/>
            <person name="Fuchs B.M."/>
            <person name="Amann R."/>
            <person name="Moraru C."/>
        </authorList>
    </citation>
    <scope>NUCLEOTIDE SEQUENCE</scope>
</reference>
<protein>
    <submittedName>
        <fullName evidence="1">Uncharacterized protein</fullName>
    </submittedName>
</protein>